<evidence type="ECO:0000313" key="2">
    <source>
        <dbReference type="Proteomes" id="UP001157915"/>
    </source>
</evidence>
<dbReference type="Proteomes" id="UP001157915">
    <property type="component" value="Unassembled WGS sequence"/>
</dbReference>
<comment type="caution">
    <text evidence="1">The sequence shown here is derived from an EMBL/GenBank/DDBJ whole genome shotgun (WGS) entry which is preliminary data.</text>
</comment>
<sequence>MLFMPEHSSVVELRNQGDDTTQCYFNLANALRLRYYYTLNQGDSEDTIMTDFKIDLIALQEVISQMPD</sequence>
<dbReference type="EMBL" id="FXUA01000007">
    <property type="protein sequence ID" value="SMP31289.1"/>
    <property type="molecule type" value="Genomic_DNA"/>
</dbReference>
<reference evidence="1 2" key="1">
    <citation type="submission" date="2017-05" db="EMBL/GenBank/DDBJ databases">
        <authorList>
            <person name="Varghese N."/>
            <person name="Submissions S."/>
        </authorList>
    </citation>
    <scope>NUCLEOTIDE SEQUENCE [LARGE SCALE GENOMIC DNA]</scope>
    <source>
        <strain evidence="1 2">DSM 15360</strain>
    </source>
</reference>
<keyword evidence="2" id="KW-1185">Reference proteome</keyword>
<evidence type="ECO:0000313" key="1">
    <source>
        <dbReference type="EMBL" id="SMP31289.1"/>
    </source>
</evidence>
<accession>A0ABY1PDK9</accession>
<gene>
    <name evidence="1" type="ORF">SAMN06265367_10749</name>
</gene>
<proteinExistence type="predicted"/>
<organism evidence="1 2">
    <name type="scientific">Algoriphagus winogradskyi</name>
    <dbReference type="NCBI Taxonomy" id="237017"/>
    <lineage>
        <taxon>Bacteria</taxon>
        <taxon>Pseudomonadati</taxon>
        <taxon>Bacteroidota</taxon>
        <taxon>Cytophagia</taxon>
        <taxon>Cytophagales</taxon>
        <taxon>Cyclobacteriaceae</taxon>
        <taxon>Algoriphagus</taxon>
    </lineage>
</organism>
<name>A0ABY1PDK9_9BACT</name>
<protein>
    <submittedName>
        <fullName evidence="1">Uncharacterized protein</fullName>
    </submittedName>
</protein>